<evidence type="ECO:0000256" key="1">
    <source>
        <dbReference type="SAM" id="Phobius"/>
    </source>
</evidence>
<evidence type="ECO:0000313" key="2">
    <source>
        <dbReference type="EMBL" id="KAK0614495.1"/>
    </source>
</evidence>
<comment type="caution">
    <text evidence="2">The sequence shown here is derived from an EMBL/GenBank/DDBJ whole genome shotgun (WGS) entry which is preliminary data.</text>
</comment>
<feature type="transmembrane region" description="Helical" evidence="1">
    <location>
        <begin position="12"/>
        <end position="34"/>
    </location>
</feature>
<dbReference type="Proteomes" id="UP001175000">
    <property type="component" value="Unassembled WGS sequence"/>
</dbReference>
<protein>
    <submittedName>
        <fullName evidence="2">Uncharacterized protein</fullName>
    </submittedName>
</protein>
<dbReference type="EMBL" id="JAULSU010000006">
    <property type="protein sequence ID" value="KAK0614495.1"/>
    <property type="molecule type" value="Genomic_DNA"/>
</dbReference>
<dbReference type="AlphaFoldDB" id="A0AA40BUX6"/>
<name>A0AA40BUX6_9PEZI</name>
<gene>
    <name evidence="2" type="ORF">B0T14DRAFT_548108</name>
</gene>
<organism evidence="2 3">
    <name type="scientific">Immersiella caudata</name>
    <dbReference type="NCBI Taxonomy" id="314043"/>
    <lineage>
        <taxon>Eukaryota</taxon>
        <taxon>Fungi</taxon>
        <taxon>Dikarya</taxon>
        <taxon>Ascomycota</taxon>
        <taxon>Pezizomycotina</taxon>
        <taxon>Sordariomycetes</taxon>
        <taxon>Sordariomycetidae</taxon>
        <taxon>Sordariales</taxon>
        <taxon>Lasiosphaeriaceae</taxon>
        <taxon>Immersiella</taxon>
    </lineage>
</organism>
<keyword evidence="3" id="KW-1185">Reference proteome</keyword>
<reference evidence="2" key="1">
    <citation type="submission" date="2023-06" db="EMBL/GenBank/DDBJ databases">
        <title>Genome-scale phylogeny and comparative genomics of the fungal order Sordariales.</title>
        <authorList>
            <consortium name="Lawrence Berkeley National Laboratory"/>
            <person name="Hensen N."/>
            <person name="Bonometti L."/>
            <person name="Westerberg I."/>
            <person name="Brannstrom I.O."/>
            <person name="Guillou S."/>
            <person name="Cros-Aarteil S."/>
            <person name="Calhoun S."/>
            <person name="Haridas S."/>
            <person name="Kuo A."/>
            <person name="Mondo S."/>
            <person name="Pangilinan J."/>
            <person name="Riley R."/>
            <person name="Labutti K."/>
            <person name="Andreopoulos B."/>
            <person name="Lipzen A."/>
            <person name="Chen C."/>
            <person name="Yanf M."/>
            <person name="Daum C."/>
            <person name="Ng V."/>
            <person name="Clum A."/>
            <person name="Steindorff A."/>
            <person name="Ohm R."/>
            <person name="Martin F."/>
            <person name="Silar P."/>
            <person name="Natvig D."/>
            <person name="Lalanne C."/>
            <person name="Gautier V."/>
            <person name="Ament-Velasquez S.L."/>
            <person name="Kruys A."/>
            <person name="Hutchinson M.I."/>
            <person name="Powell A.J."/>
            <person name="Barry K."/>
            <person name="Miller A.N."/>
            <person name="Grigoriev I.V."/>
            <person name="Debuchy R."/>
            <person name="Gladieux P."/>
            <person name="Thoren M.H."/>
            <person name="Johannesson H."/>
        </authorList>
    </citation>
    <scope>NUCLEOTIDE SEQUENCE</scope>
    <source>
        <strain evidence="2">CBS 606.72</strain>
    </source>
</reference>
<keyword evidence="1" id="KW-1133">Transmembrane helix</keyword>
<sequence length="329" mass="36581">MERPHNAGDFTRGVLAGVLLPLVALFATVVAVFLASSDSYNLDHWKLNVRVPPVDSLWMDLGFWYCPIPEMLPCKSDMVHRKSPSGDPINHFDGACAALLRMVLSTAQLIDFQVPTPGQLKQRRRSTKSIARLLKLSGYNSLGYVRLTLNESQLRAAQRRKDSESAKADSFQSIRLFGADAAKPGFALAHKTSSERWLLALDCLYHFSPSRDPIFRYAAQEFEPNVVTFDLILNKSAPLHQRLIAQTVESVIIRDVTDDVFPGLVNYLKKQEAALANYSISIGVGFRLARKVFAWFERTSVVKSVIVVAQTSALTTNPSKAWPCGDQVS</sequence>
<evidence type="ECO:0000313" key="3">
    <source>
        <dbReference type="Proteomes" id="UP001175000"/>
    </source>
</evidence>
<keyword evidence="1" id="KW-0812">Transmembrane</keyword>
<keyword evidence="1" id="KW-0472">Membrane</keyword>
<proteinExistence type="predicted"/>
<accession>A0AA40BUX6</accession>